<name>A0ACC2EH95_DIPCM</name>
<organism evidence="1 2">
    <name type="scientific">Diphasiastrum complanatum</name>
    <name type="common">Issler's clubmoss</name>
    <name type="synonym">Lycopodium complanatum</name>
    <dbReference type="NCBI Taxonomy" id="34168"/>
    <lineage>
        <taxon>Eukaryota</taxon>
        <taxon>Viridiplantae</taxon>
        <taxon>Streptophyta</taxon>
        <taxon>Embryophyta</taxon>
        <taxon>Tracheophyta</taxon>
        <taxon>Lycopodiopsida</taxon>
        <taxon>Lycopodiales</taxon>
        <taxon>Lycopodiaceae</taxon>
        <taxon>Lycopodioideae</taxon>
        <taxon>Diphasiastrum</taxon>
    </lineage>
</organism>
<dbReference type="Proteomes" id="UP001162992">
    <property type="component" value="Chromosome 2"/>
</dbReference>
<sequence length="89" mass="10388">MGVHPVFHVSLLKSYLGSGEILISSDDIDQLRSLSKFIPLETEFIVDVRFKKLHSKEGPKYLIRWKGKSDEDDTWEAESFLRRKFPDFS</sequence>
<evidence type="ECO:0000313" key="1">
    <source>
        <dbReference type="EMBL" id="KAJ7565765.1"/>
    </source>
</evidence>
<reference evidence="2" key="1">
    <citation type="journal article" date="2024" name="Proc. Natl. Acad. Sci. U.S.A.">
        <title>Extraordinary preservation of gene collinearity over three hundred million years revealed in homosporous lycophytes.</title>
        <authorList>
            <person name="Li C."/>
            <person name="Wickell D."/>
            <person name="Kuo L.Y."/>
            <person name="Chen X."/>
            <person name="Nie B."/>
            <person name="Liao X."/>
            <person name="Peng D."/>
            <person name="Ji J."/>
            <person name="Jenkins J."/>
            <person name="Williams M."/>
            <person name="Shu S."/>
            <person name="Plott C."/>
            <person name="Barry K."/>
            <person name="Rajasekar S."/>
            <person name="Grimwood J."/>
            <person name="Han X."/>
            <person name="Sun S."/>
            <person name="Hou Z."/>
            <person name="He W."/>
            <person name="Dai G."/>
            <person name="Sun C."/>
            <person name="Schmutz J."/>
            <person name="Leebens-Mack J.H."/>
            <person name="Li F.W."/>
            <person name="Wang L."/>
        </authorList>
    </citation>
    <scope>NUCLEOTIDE SEQUENCE [LARGE SCALE GENOMIC DNA]</scope>
    <source>
        <strain evidence="2">cv. PW_Plant_1</strain>
    </source>
</reference>
<keyword evidence="2" id="KW-1185">Reference proteome</keyword>
<accession>A0ACC2EH95</accession>
<gene>
    <name evidence="1" type="ORF">O6H91_02G074200</name>
</gene>
<comment type="caution">
    <text evidence="1">The sequence shown here is derived from an EMBL/GenBank/DDBJ whole genome shotgun (WGS) entry which is preliminary data.</text>
</comment>
<protein>
    <submittedName>
        <fullName evidence="1">Uncharacterized protein</fullName>
    </submittedName>
</protein>
<dbReference type="EMBL" id="CM055093">
    <property type="protein sequence ID" value="KAJ7565765.1"/>
    <property type="molecule type" value="Genomic_DNA"/>
</dbReference>
<proteinExistence type="predicted"/>
<evidence type="ECO:0000313" key="2">
    <source>
        <dbReference type="Proteomes" id="UP001162992"/>
    </source>
</evidence>